<sequence>MASTDEVLLPLSPMDAVMHSFGFIIMYIFPPASTPYDLDKLQSSFESLVEQDYPHLVGELYVDPKTGVVNVKQTTESRRKGAAGIRFETNSRNSMTTAHAIQERSWDLMPTTRGKMELICVKGTLLHDGGLVIGVDASHTLFDGEAMFTFMKVWGQHYSGVQKEDRIVVNHDRHLLAGTGSSTMPHPEFRVETAATEESEGEAKTSDQGPPPTVHHLFHFTPEMMKKIKDIATDGETSYVSTKDAITALFTVLISRARGHGQDVRITTGVNARQRLDPPLPLNYVGNVIFNALSTYTNSELQPHGDDEVSPATLGKLARRVRKSILQRDNTYLRDAVNFLTEQSNISAVQVGTNYVFGPDLMFTSHVHMGMYDAEFDGSRPWYASVPRIPCFDGFVMITEAQKGGDGVDVGVFLECNAMEKLKALFAGVKYLHD</sequence>
<evidence type="ECO:0000256" key="1">
    <source>
        <dbReference type="ARBA" id="ARBA00022679"/>
    </source>
</evidence>
<reference evidence="4" key="1">
    <citation type="submission" date="2017-03" db="EMBL/GenBank/DDBJ databases">
        <title>Phytopthora megakarya and P. palmivora, two closely related causual agents of cacao black pod achieved similar genome size and gene model numbers by different mechanisms.</title>
        <authorList>
            <person name="Ali S."/>
            <person name="Shao J."/>
            <person name="Larry D.J."/>
            <person name="Kronmiller B."/>
            <person name="Shen D."/>
            <person name="Strem M.D."/>
            <person name="Melnick R.L."/>
            <person name="Guiltinan M.J."/>
            <person name="Tyler B.M."/>
            <person name="Meinhardt L.W."/>
            <person name="Bailey B.A."/>
        </authorList>
    </citation>
    <scope>NUCLEOTIDE SEQUENCE [LARGE SCALE GENOMIC DNA]</scope>
    <source>
        <strain evidence="4">zdho120</strain>
    </source>
</reference>
<dbReference type="GO" id="GO:0016747">
    <property type="term" value="F:acyltransferase activity, transferring groups other than amino-acyl groups"/>
    <property type="evidence" value="ECO:0007669"/>
    <property type="project" value="TreeGrafter"/>
</dbReference>
<evidence type="ECO:0000313" key="4">
    <source>
        <dbReference type="Proteomes" id="UP000198211"/>
    </source>
</evidence>
<accession>A0A225UZ92</accession>
<feature type="region of interest" description="Disordered" evidence="2">
    <location>
        <begin position="178"/>
        <end position="213"/>
    </location>
</feature>
<comment type="caution">
    <text evidence="3">The sequence shown here is derived from an EMBL/GenBank/DDBJ whole genome shotgun (WGS) entry which is preliminary data.</text>
</comment>
<protein>
    <recommendedName>
        <fullName evidence="5">Transferase</fullName>
    </recommendedName>
</protein>
<name>A0A225UZ92_9STRA</name>
<dbReference type="InterPro" id="IPR023213">
    <property type="entry name" value="CAT-like_dom_sf"/>
</dbReference>
<dbReference type="PANTHER" id="PTHR31642">
    <property type="entry name" value="TRICHOTHECENE 3-O-ACETYLTRANSFERASE"/>
    <property type="match status" value="1"/>
</dbReference>
<dbReference type="Proteomes" id="UP000198211">
    <property type="component" value="Unassembled WGS sequence"/>
</dbReference>
<dbReference type="Pfam" id="PF02458">
    <property type="entry name" value="Transferase"/>
    <property type="match status" value="1"/>
</dbReference>
<dbReference type="PANTHER" id="PTHR31642:SF310">
    <property type="entry name" value="FATTY ALCOHOL:CAFFEOYL-COA ACYLTRANSFERASE"/>
    <property type="match status" value="1"/>
</dbReference>
<dbReference type="InterPro" id="IPR050317">
    <property type="entry name" value="Plant_Fungal_Acyltransferase"/>
</dbReference>
<evidence type="ECO:0000256" key="2">
    <source>
        <dbReference type="SAM" id="MobiDB-lite"/>
    </source>
</evidence>
<evidence type="ECO:0008006" key="5">
    <source>
        <dbReference type="Google" id="ProtNLM"/>
    </source>
</evidence>
<dbReference type="Gene3D" id="3.30.559.10">
    <property type="entry name" value="Chloramphenicol acetyltransferase-like domain"/>
    <property type="match status" value="2"/>
</dbReference>
<dbReference type="OrthoDB" id="671439at2759"/>
<gene>
    <name evidence="3" type="ORF">PHMEG_00031005</name>
</gene>
<dbReference type="EMBL" id="NBNE01009577">
    <property type="protein sequence ID" value="OWY98263.1"/>
    <property type="molecule type" value="Genomic_DNA"/>
</dbReference>
<proteinExistence type="predicted"/>
<dbReference type="AlphaFoldDB" id="A0A225UZ92"/>
<dbReference type="SUPFAM" id="SSF52777">
    <property type="entry name" value="CoA-dependent acyltransferases"/>
    <property type="match status" value="1"/>
</dbReference>
<dbReference type="STRING" id="4795.A0A225UZ92"/>
<organism evidence="3 4">
    <name type="scientific">Phytophthora megakarya</name>
    <dbReference type="NCBI Taxonomy" id="4795"/>
    <lineage>
        <taxon>Eukaryota</taxon>
        <taxon>Sar</taxon>
        <taxon>Stramenopiles</taxon>
        <taxon>Oomycota</taxon>
        <taxon>Peronosporomycetes</taxon>
        <taxon>Peronosporales</taxon>
        <taxon>Peronosporaceae</taxon>
        <taxon>Phytophthora</taxon>
    </lineage>
</organism>
<evidence type="ECO:0000313" key="3">
    <source>
        <dbReference type="EMBL" id="OWY98263.1"/>
    </source>
</evidence>
<keyword evidence="4" id="KW-1185">Reference proteome</keyword>
<keyword evidence="1" id="KW-0808">Transferase</keyword>